<comment type="caution">
    <text evidence="2">The sequence shown here is derived from an EMBL/GenBank/DDBJ whole genome shotgun (WGS) entry which is preliminary data.</text>
</comment>
<keyword evidence="3" id="KW-1185">Reference proteome</keyword>
<dbReference type="GO" id="GO:0006886">
    <property type="term" value="P:intracellular protein transport"/>
    <property type="evidence" value="ECO:0007669"/>
    <property type="project" value="InterPro"/>
</dbReference>
<evidence type="ECO:0000313" key="2">
    <source>
        <dbReference type="EMBL" id="GIY72756.1"/>
    </source>
</evidence>
<dbReference type="GO" id="GO:0005047">
    <property type="term" value="F:signal recognition particle binding"/>
    <property type="evidence" value="ECO:0007669"/>
    <property type="project" value="InterPro"/>
</dbReference>
<dbReference type="Pfam" id="PF04086">
    <property type="entry name" value="SRP-alpha_N"/>
    <property type="match status" value="1"/>
</dbReference>
<dbReference type="InterPro" id="IPR007222">
    <property type="entry name" value="Sig_recog_particle_rcpt_asu_N"/>
</dbReference>
<evidence type="ECO:0000259" key="1">
    <source>
        <dbReference type="Pfam" id="PF04086"/>
    </source>
</evidence>
<feature type="domain" description="Signal recognition particle receptor alpha subunit N-terminal" evidence="1">
    <location>
        <begin position="27"/>
        <end position="118"/>
    </location>
</feature>
<evidence type="ECO:0000313" key="3">
    <source>
        <dbReference type="Proteomes" id="UP001054945"/>
    </source>
</evidence>
<dbReference type="InterPro" id="IPR011012">
    <property type="entry name" value="Longin-like_dom_sf"/>
</dbReference>
<organism evidence="2 3">
    <name type="scientific">Caerostris extrusa</name>
    <name type="common">Bark spider</name>
    <name type="synonym">Caerostris bankana</name>
    <dbReference type="NCBI Taxonomy" id="172846"/>
    <lineage>
        <taxon>Eukaryota</taxon>
        <taxon>Metazoa</taxon>
        <taxon>Ecdysozoa</taxon>
        <taxon>Arthropoda</taxon>
        <taxon>Chelicerata</taxon>
        <taxon>Arachnida</taxon>
        <taxon>Araneae</taxon>
        <taxon>Araneomorphae</taxon>
        <taxon>Entelegynae</taxon>
        <taxon>Araneoidea</taxon>
        <taxon>Araneidae</taxon>
        <taxon>Caerostris</taxon>
    </lineage>
</organism>
<dbReference type="GO" id="GO:0003924">
    <property type="term" value="F:GTPase activity"/>
    <property type="evidence" value="ECO:0007669"/>
    <property type="project" value="InterPro"/>
</dbReference>
<gene>
    <name evidence="2" type="primary">SRPRA</name>
    <name evidence="2" type="ORF">CEXT_275381</name>
</gene>
<proteinExistence type="predicted"/>
<dbReference type="CDD" id="cd14826">
    <property type="entry name" value="SR_alpha_SRX"/>
    <property type="match status" value="1"/>
</dbReference>
<name>A0AAV4VQJ9_CAEEX</name>
<sequence>MLDLFTIFSKSGIVLWCFQGTSQIFTSPVNALIRSVILQERGVNENFSYEGLTLKYKLDNEFELVFVVAYQKILQLSYVDKFLDDVHLEFRDKYRKHLNASDFFASYDFSHEFQKNFEEM</sequence>
<protein>
    <submittedName>
        <fullName evidence="2">Signal recognition particle receptor subunit alpha</fullName>
    </submittedName>
</protein>
<reference evidence="2 3" key="1">
    <citation type="submission" date="2021-06" db="EMBL/GenBank/DDBJ databases">
        <title>Caerostris extrusa draft genome.</title>
        <authorList>
            <person name="Kono N."/>
            <person name="Arakawa K."/>
        </authorList>
    </citation>
    <scope>NUCLEOTIDE SEQUENCE [LARGE SCALE GENOMIC DNA]</scope>
</reference>
<keyword evidence="2" id="KW-0675">Receptor</keyword>
<dbReference type="GO" id="GO:0005785">
    <property type="term" value="C:signal recognition particle receptor complex"/>
    <property type="evidence" value="ECO:0007669"/>
    <property type="project" value="InterPro"/>
</dbReference>
<dbReference type="GO" id="GO:0005525">
    <property type="term" value="F:GTP binding"/>
    <property type="evidence" value="ECO:0007669"/>
    <property type="project" value="InterPro"/>
</dbReference>
<dbReference type="Gene3D" id="3.30.450.60">
    <property type="match status" value="1"/>
</dbReference>
<dbReference type="FunFam" id="3.30.450.60:FF:000015">
    <property type="entry name" value="Signal recognition particle receptor subunit alpha"/>
    <property type="match status" value="1"/>
</dbReference>
<dbReference type="EMBL" id="BPLR01014988">
    <property type="protein sequence ID" value="GIY72756.1"/>
    <property type="molecule type" value="Genomic_DNA"/>
</dbReference>
<dbReference type="Proteomes" id="UP001054945">
    <property type="component" value="Unassembled WGS sequence"/>
</dbReference>
<accession>A0AAV4VQJ9</accession>
<dbReference type="SUPFAM" id="SSF64356">
    <property type="entry name" value="SNARE-like"/>
    <property type="match status" value="1"/>
</dbReference>
<dbReference type="AlphaFoldDB" id="A0AAV4VQJ9"/>